<proteinExistence type="inferred from homology"/>
<dbReference type="InterPro" id="IPR000834">
    <property type="entry name" value="Peptidase_M14"/>
</dbReference>
<dbReference type="PANTHER" id="PTHR11532:SF62">
    <property type="entry name" value="CARBOXYPEPTIDASE D"/>
    <property type="match status" value="1"/>
</dbReference>
<organism evidence="4 5">
    <name type="scientific">Oikopleura dioica</name>
    <name type="common">Tunicate</name>
    <dbReference type="NCBI Taxonomy" id="34765"/>
    <lineage>
        <taxon>Eukaryota</taxon>
        <taxon>Metazoa</taxon>
        <taxon>Chordata</taxon>
        <taxon>Tunicata</taxon>
        <taxon>Appendicularia</taxon>
        <taxon>Copelata</taxon>
        <taxon>Oikopleuridae</taxon>
        <taxon>Oikopleura</taxon>
    </lineage>
</organism>
<accession>A0ABN7SQB0</accession>
<dbReference type="SUPFAM" id="SSF53187">
    <property type="entry name" value="Zn-dependent exopeptidases"/>
    <property type="match status" value="1"/>
</dbReference>
<dbReference type="Pfam" id="PF00246">
    <property type="entry name" value="Peptidase_M14"/>
    <property type="match status" value="2"/>
</dbReference>
<dbReference type="Proteomes" id="UP001158576">
    <property type="component" value="Chromosome 1"/>
</dbReference>
<keyword evidence="2" id="KW-0732">Signal</keyword>
<keyword evidence="5" id="KW-1185">Reference proteome</keyword>
<dbReference type="InterPro" id="IPR050753">
    <property type="entry name" value="Peptidase_M14_domain"/>
</dbReference>
<dbReference type="Gene3D" id="3.40.630.10">
    <property type="entry name" value="Zn peptidases"/>
    <property type="match status" value="2"/>
</dbReference>
<evidence type="ECO:0000256" key="1">
    <source>
        <dbReference type="ARBA" id="ARBA00005988"/>
    </source>
</evidence>
<evidence type="ECO:0000259" key="3">
    <source>
        <dbReference type="Pfam" id="PF00246"/>
    </source>
</evidence>
<feature type="chain" id="PRO_5047514085" evidence="2">
    <location>
        <begin position="17"/>
        <end position="492"/>
    </location>
</feature>
<reference evidence="4 5" key="1">
    <citation type="submission" date="2021-04" db="EMBL/GenBank/DDBJ databases">
        <authorList>
            <person name="Bliznina A."/>
        </authorList>
    </citation>
    <scope>NUCLEOTIDE SEQUENCE [LARGE SCALE GENOMIC DNA]</scope>
</reference>
<feature type="signal peptide" evidence="2">
    <location>
        <begin position="1"/>
        <end position="16"/>
    </location>
</feature>
<evidence type="ECO:0000313" key="4">
    <source>
        <dbReference type="EMBL" id="CAG5105493.1"/>
    </source>
</evidence>
<evidence type="ECO:0000256" key="2">
    <source>
        <dbReference type="SAM" id="SignalP"/>
    </source>
</evidence>
<evidence type="ECO:0000313" key="5">
    <source>
        <dbReference type="Proteomes" id="UP001158576"/>
    </source>
</evidence>
<name>A0ABN7SQB0_OIKDI</name>
<dbReference type="PANTHER" id="PTHR11532">
    <property type="entry name" value="PROTEASE M14 CARBOXYPEPTIDASE"/>
    <property type="match status" value="1"/>
</dbReference>
<comment type="similarity">
    <text evidence="1">Belongs to the peptidase M14 family.</text>
</comment>
<feature type="domain" description="Peptidase M14" evidence="3">
    <location>
        <begin position="296"/>
        <end position="357"/>
    </location>
</feature>
<gene>
    <name evidence="4" type="ORF">OKIOD_LOCUS10939</name>
</gene>
<sequence length="492" mass="56694">MGKKFLPFLFSSFVRAICVREGANECWHYTGINHDLVVNTLGDNCGRYLKASEWIIFPNYFQDESIEDAEARLNIISESLPHLDYEQSELTCALMFPKCQRNICSTNLASGSIESDYHNSKDMLPKTVAKITEPDTEETRRHAKPKVRLMGNIHGNEDQGIFILLPLIRDILDGTQEYALLRKSLELHFLISANPDGYLRARATYRSNGKICWEQVTKNNVMHNDEIGALLMNFHDIKSLYTNTKQLLVHRKRARGNAKLNKVDTKPELCTFRDDSFWCMGRVLKQFMRENNRKLDFVKLHKTLIKQEPCMHGADEFSEKGITNGAAWYSTIGTLQDFEYIAEGVMSFTLELGCEKTTSKANLPVIYSDAKDAMIDFMLWGKIEDEKGRGIPKAEVFIQEKFWNGTTALNPLSTLTDDDGHYNKLFWPDDMTASITLFIQHEKYRERRFPFTDEYLASLKNFRSCRRTYSSLTDSSCNYELPKALVIKLHKL</sequence>
<dbReference type="EMBL" id="OU015566">
    <property type="protein sequence ID" value="CAG5105493.1"/>
    <property type="molecule type" value="Genomic_DNA"/>
</dbReference>
<protein>
    <submittedName>
        <fullName evidence="4">Oidioi.mRNA.OKI2018_I69.chr1.g2174.t1.cds</fullName>
    </submittedName>
</protein>
<feature type="domain" description="Peptidase M14" evidence="3">
    <location>
        <begin position="127"/>
        <end position="208"/>
    </location>
</feature>